<name>A0A645IPD0_9ZZZZ</name>
<evidence type="ECO:0000313" key="1">
    <source>
        <dbReference type="EMBL" id="MPN53195.1"/>
    </source>
</evidence>
<protein>
    <submittedName>
        <fullName evidence="1">Uncharacterized protein</fullName>
    </submittedName>
</protein>
<comment type="caution">
    <text evidence="1">The sequence shown here is derived from an EMBL/GenBank/DDBJ whole genome shotgun (WGS) entry which is preliminary data.</text>
</comment>
<accession>A0A645IPD0</accession>
<reference evidence="1" key="1">
    <citation type="submission" date="2019-08" db="EMBL/GenBank/DDBJ databases">
        <authorList>
            <person name="Kucharzyk K."/>
            <person name="Murdoch R.W."/>
            <person name="Higgins S."/>
            <person name="Loffler F."/>
        </authorList>
    </citation>
    <scope>NUCLEOTIDE SEQUENCE</scope>
</reference>
<dbReference type="AlphaFoldDB" id="A0A645IPD0"/>
<proteinExistence type="predicted"/>
<organism evidence="1">
    <name type="scientific">bioreactor metagenome</name>
    <dbReference type="NCBI Taxonomy" id="1076179"/>
    <lineage>
        <taxon>unclassified sequences</taxon>
        <taxon>metagenomes</taxon>
        <taxon>ecological metagenomes</taxon>
    </lineage>
</organism>
<sequence>MRLGQVGVHGVHYLLRGMGAGDCQHAGMHLGHHGGAALFASLGTQATGHDHLAVGCQSFANSVQTFLDGIVNEAAGVDDDQIRAFKGLGSLVTLGAELRENQLAISQGLRAAQRNKAHLGDCGLRGLTESIDFI</sequence>
<gene>
    <name evidence="1" type="ORF">SDC9_200859</name>
</gene>
<dbReference type="EMBL" id="VSSQ01120061">
    <property type="protein sequence ID" value="MPN53195.1"/>
    <property type="molecule type" value="Genomic_DNA"/>
</dbReference>